<dbReference type="AlphaFoldDB" id="A0A377PT44"/>
<evidence type="ECO:0000313" key="8">
    <source>
        <dbReference type="EMBL" id="STQ85649.1"/>
    </source>
</evidence>
<keyword evidence="4 7" id="KW-0812">Transmembrane</keyword>
<proteinExistence type="predicted"/>
<dbReference type="GO" id="GO:0005886">
    <property type="term" value="C:plasma membrane"/>
    <property type="evidence" value="ECO:0007669"/>
    <property type="project" value="UniProtKB-SubCell"/>
</dbReference>
<dbReference type="InterPro" id="IPR018093">
    <property type="entry name" value="BCCT_CS"/>
</dbReference>
<dbReference type="PANTHER" id="PTHR30047">
    <property type="entry name" value="HIGH-AFFINITY CHOLINE TRANSPORT PROTEIN-RELATED"/>
    <property type="match status" value="1"/>
</dbReference>
<feature type="transmembrane region" description="Helical" evidence="7">
    <location>
        <begin position="21"/>
        <end position="41"/>
    </location>
</feature>
<feature type="transmembrane region" description="Helical" evidence="7">
    <location>
        <begin position="202"/>
        <end position="230"/>
    </location>
</feature>
<reference evidence="9 10" key="1">
    <citation type="journal article" date="2014" name="Genome Announc.">
        <title>Draft genome sequences of eight enterohepatic helicobacter species isolated from both laboratory and wild rodents.</title>
        <authorList>
            <person name="Sheh A."/>
            <person name="Shen Z."/>
            <person name="Fox J.G."/>
        </authorList>
    </citation>
    <scope>NUCLEOTIDE SEQUENCE [LARGE SCALE GENOMIC DNA]</scope>
    <source>
        <strain evidence="9 10">ST1</strain>
    </source>
</reference>
<dbReference type="EMBL" id="JRPD02000006">
    <property type="protein sequence ID" value="TLE00631.1"/>
    <property type="molecule type" value="Genomic_DNA"/>
</dbReference>
<dbReference type="Pfam" id="PF02028">
    <property type="entry name" value="BCCT"/>
    <property type="match status" value="1"/>
</dbReference>
<evidence type="ECO:0000313" key="10">
    <source>
        <dbReference type="Proteomes" id="UP000029922"/>
    </source>
</evidence>
<keyword evidence="6 7" id="KW-0472">Membrane</keyword>
<evidence type="ECO:0000256" key="5">
    <source>
        <dbReference type="ARBA" id="ARBA00022989"/>
    </source>
</evidence>
<name>A0A377PT44_9HELI</name>
<dbReference type="Proteomes" id="UP000029922">
    <property type="component" value="Unassembled WGS sequence"/>
</dbReference>
<feature type="transmembrane region" description="Helical" evidence="7">
    <location>
        <begin position="325"/>
        <end position="342"/>
    </location>
</feature>
<sequence>MNTQSKSVHHEYKLNTAADRPLIFMSIACVVVVAGSIYLFPEATNKYASILFGLVTDYLGSSIQLIVLIGLFICLYIAFSKYGNIKMGDQEPEYKTMPWLFMFVCAGIGSSIFYWATIEWVYYYQSPGLGLTPKSQKALESTAAYSFFHWGISAWSAYALASIAFTYHIHVRKNKGLSLSGMISAIFRIDSRGFVGKVVDMVFLLSSVGALTLSLVLSVIILSIGLSALLGIPDNFITRAIITIASATMFLLSTYMGIDKGMQNLSSVLGYGTLILAAIVLVIGPTQFILDNIVNSMGFIFSNYFGMSLFTDPYGDGNFTKSWTVYYWLWWISYTPAVALFVARVSAGRKMREIIWAFLLGSSSGTWFLFGVLESYSIHEFLTGALDVVNIVNEKGGEAALVATFLHLPLGKVFLAVLLFLMIVMLASHVDAVAYAMAATSTRNLSEGQDPSRGMKLFWCILLTLIPLAMLYINAPLSVLKTSVVLSGLPFLLILLIIMFGFIRWLINDYSRVPSHTIDTYVLCIDDNEEREPSFKPNIKG</sequence>
<dbReference type="PROSITE" id="PS01303">
    <property type="entry name" value="BCCT"/>
    <property type="match status" value="1"/>
</dbReference>
<feature type="transmembrane region" description="Helical" evidence="7">
    <location>
        <begin position="487"/>
        <end position="507"/>
    </location>
</feature>
<feature type="transmembrane region" description="Helical" evidence="7">
    <location>
        <begin position="354"/>
        <end position="373"/>
    </location>
</feature>
<dbReference type="EMBL" id="UGJE01000002">
    <property type="protein sequence ID" value="STQ85649.1"/>
    <property type="molecule type" value="Genomic_DNA"/>
</dbReference>
<dbReference type="OrthoDB" id="9775735at2"/>
<reference evidence="8 11" key="2">
    <citation type="submission" date="2018-06" db="EMBL/GenBank/DDBJ databases">
        <authorList>
            <consortium name="Pathogen Informatics"/>
            <person name="Doyle S."/>
        </authorList>
    </citation>
    <scope>NUCLEOTIDE SEQUENCE [LARGE SCALE GENOMIC DNA]</scope>
    <source>
        <strain evidence="8 11">NCTC12714</strain>
    </source>
</reference>
<feature type="transmembrane region" description="Helical" evidence="7">
    <location>
        <begin position="236"/>
        <end position="256"/>
    </location>
</feature>
<dbReference type="RefSeq" id="WP_081955541.1">
    <property type="nucleotide sequence ID" value="NZ_FZML01000015.1"/>
</dbReference>
<feature type="transmembrane region" description="Helical" evidence="7">
    <location>
        <begin position="143"/>
        <end position="167"/>
    </location>
</feature>
<dbReference type="PANTHER" id="PTHR30047:SF12">
    <property type="entry name" value="BCCT-FAMILY TRANSPORTER"/>
    <property type="match status" value="1"/>
</dbReference>
<feature type="transmembrane region" description="Helical" evidence="7">
    <location>
        <begin position="457"/>
        <end position="475"/>
    </location>
</feature>
<evidence type="ECO:0000256" key="7">
    <source>
        <dbReference type="SAM" id="Phobius"/>
    </source>
</evidence>
<protein>
    <submittedName>
        <fullName evidence="9">BCCT family transporter</fullName>
    </submittedName>
    <submittedName>
        <fullName evidence="8">L-carnitine/gamma-butyrobetaine antiporter</fullName>
    </submittedName>
</protein>
<evidence type="ECO:0000256" key="1">
    <source>
        <dbReference type="ARBA" id="ARBA00004651"/>
    </source>
</evidence>
<dbReference type="NCBIfam" id="NF007412">
    <property type="entry name" value="PRK09950.1"/>
    <property type="match status" value="1"/>
</dbReference>
<gene>
    <name evidence="8" type="primary">caiT</name>
    <name evidence="9" type="ORF">LS73_004275</name>
    <name evidence="8" type="ORF">NCTC12714_00435</name>
</gene>
<keyword evidence="2" id="KW-0813">Transport</keyword>
<evidence type="ECO:0000313" key="11">
    <source>
        <dbReference type="Proteomes" id="UP000255139"/>
    </source>
</evidence>
<evidence type="ECO:0000256" key="3">
    <source>
        <dbReference type="ARBA" id="ARBA00022475"/>
    </source>
</evidence>
<dbReference type="GO" id="GO:0022857">
    <property type="term" value="F:transmembrane transporter activity"/>
    <property type="evidence" value="ECO:0007669"/>
    <property type="project" value="InterPro"/>
</dbReference>
<feature type="transmembrane region" description="Helical" evidence="7">
    <location>
        <begin position="413"/>
        <end position="436"/>
    </location>
</feature>
<keyword evidence="3" id="KW-1003">Cell membrane</keyword>
<dbReference type="NCBIfam" id="TIGR00842">
    <property type="entry name" value="bcct"/>
    <property type="match status" value="1"/>
</dbReference>
<feature type="transmembrane region" description="Helical" evidence="7">
    <location>
        <begin position="99"/>
        <end position="123"/>
    </location>
</feature>
<comment type="subcellular location">
    <subcellularLocation>
        <location evidence="1">Cell membrane</location>
        <topology evidence="1">Multi-pass membrane protein</topology>
    </subcellularLocation>
</comment>
<accession>A0A377PT44</accession>
<feature type="transmembrane region" description="Helical" evidence="7">
    <location>
        <begin position="268"/>
        <end position="290"/>
    </location>
</feature>
<keyword evidence="11" id="KW-1185">Reference proteome</keyword>
<dbReference type="Proteomes" id="UP000255139">
    <property type="component" value="Unassembled WGS sequence"/>
</dbReference>
<evidence type="ECO:0000256" key="4">
    <source>
        <dbReference type="ARBA" id="ARBA00022692"/>
    </source>
</evidence>
<feature type="transmembrane region" description="Helical" evidence="7">
    <location>
        <begin position="61"/>
        <end position="79"/>
    </location>
</feature>
<organism evidence="8 11">
    <name type="scientific">Helicobacter muridarum</name>
    <dbReference type="NCBI Taxonomy" id="216"/>
    <lineage>
        <taxon>Bacteria</taxon>
        <taxon>Pseudomonadati</taxon>
        <taxon>Campylobacterota</taxon>
        <taxon>Epsilonproteobacteria</taxon>
        <taxon>Campylobacterales</taxon>
        <taxon>Helicobacteraceae</taxon>
        <taxon>Helicobacter</taxon>
    </lineage>
</organism>
<evidence type="ECO:0000313" key="9">
    <source>
        <dbReference type="EMBL" id="TLE00631.1"/>
    </source>
</evidence>
<evidence type="ECO:0000256" key="2">
    <source>
        <dbReference type="ARBA" id="ARBA00022448"/>
    </source>
</evidence>
<keyword evidence="5 7" id="KW-1133">Transmembrane helix</keyword>
<dbReference type="InterPro" id="IPR000060">
    <property type="entry name" value="BCCT_transptr"/>
</dbReference>
<evidence type="ECO:0000256" key="6">
    <source>
        <dbReference type="ARBA" id="ARBA00023136"/>
    </source>
</evidence>